<name>A0AAD8B3G1_BIOPF</name>
<dbReference type="GO" id="GO:0006313">
    <property type="term" value="P:DNA transposition"/>
    <property type="evidence" value="ECO:0007669"/>
    <property type="project" value="InterPro"/>
</dbReference>
<dbReference type="Gene3D" id="1.10.10.60">
    <property type="entry name" value="Homeodomain-like"/>
    <property type="match status" value="1"/>
</dbReference>
<dbReference type="Pfam" id="PF01527">
    <property type="entry name" value="HTH_Tnp_1"/>
    <property type="match status" value="1"/>
</dbReference>
<dbReference type="InterPro" id="IPR002514">
    <property type="entry name" value="Transposase_8"/>
</dbReference>
<gene>
    <name evidence="2" type="ORF">Bpfe_023831</name>
</gene>
<dbReference type="AlphaFoldDB" id="A0AAD8B3G1"/>
<feature type="non-terminal residue" evidence="2">
    <location>
        <position position="180"/>
    </location>
</feature>
<dbReference type="EMBL" id="JASAOG010000160">
    <property type="protein sequence ID" value="KAK0046807.1"/>
    <property type="molecule type" value="Genomic_DNA"/>
</dbReference>
<accession>A0AAD8B3G1</accession>
<feature type="compositionally biased region" description="Basic and acidic residues" evidence="1">
    <location>
        <begin position="78"/>
        <end position="97"/>
    </location>
</feature>
<dbReference type="Proteomes" id="UP001233172">
    <property type="component" value="Unassembled WGS sequence"/>
</dbReference>
<evidence type="ECO:0000313" key="2">
    <source>
        <dbReference type="EMBL" id="KAK0046807.1"/>
    </source>
</evidence>
<dbReference type="InterPro" id="IPR009057">
    <property type="entry name" value="Homeodomain-like_sf"/>
</dbReference>
<organism evidence="2 3">
    <name type="scientific">Biomphalaria pfeifferi</name>
    <name type="common">Bloodfluke planorb</name>
    <name type="synonym">Freshwater snail</name>
    <dbReference type="NCBI Taxonomy" id="112525"/>
    <lineage>
        <taxon>Eukaryota</taxon>
        <taxon>Metazoa</taxon>
        <taxon>Spiralia</taxon>
        <taxon>Lophotrochozoa</taxon>
        <taxon>Mollusca</taxon>
        <taxon>Gastropoda</taxon>
        <taxon>Heterobranchia</taxon>
        <taxon>Euthyneura</taxon>
        <taxon>Panpulmonata</taxon>
        <taxon>Hygrophila</taxon>
        <taxon>Lymnaeoidea</taxon>
        <taxon>Planorbidae</taxon>
        <taxon>Biomphalaria</taxon>
    </lineage>
</organism>
<evidence type="ECO:0000313" key="3">
    <source>
        <dbReference type="Proteomes" id="UP001233172"/>
    </source>
</evidence>
<reference evidence="2" key="1">
    <citation type="journal article" date="2023" name="PLoS Negl. Trop. Dis.">
        <title>A genome sequence for Biomphalaria pfeifferi, the major vector snail for the human-infecting parasite Schistosoma mansoni.</title>
        <authorList>
            <person name="Bu L."/>
            <person name="Lu L."/>
            <person name="Laidemitt M.R."/>
            <person name="Zhang S.M."/>
            <person name="Mutuku M."/>
            <person name="Mkoji G."/>
            <person name="Steinauer M."/>
            <person name="Loker E.S."/>
        </authorList>
    </citation>
    <scope>NUCLEOTIDE SEQUENCE</scope>
    <source>
        <strain evidence="2">KasaAsao</strain>
    </source>
</reference>
<feature type="compositionally biased region" description="Basic and acidic residues" evidence="1">
    <location>
        <begin position="44"/>
        <end position="54"/>
    </location>
</feature>
<keyword evidence="3" id="KW-1185">Reference proteome</keyword>
<dbReference type="GO" id="GO:0004803">
    <property type="term" value="F:transposase activity"/>
    <property type="evidence" value="ECO:0007669"/>
    <property type="project" value="InterPro"/>
</dbReference>
<dbReference type="SUPFAM" id="SSF46689">
    <property type="entry name" value="Homeodomain-like"/>
    <property type="match status" value="1"/>
</dbReference>
<feature type="region of interest" description="Disordered" evidence="1">
    <location>
        <begin position="31"/>
        <end position="124"/>
    </location>
</feature>
<reference evidence="2" key="2">
    <citation type="submission" date="2023-04" db="EMBL/GenBank/DDBJ databases">
        <authorList>
            <person name="Bu L."/>
            <person name="Lu L."/>
            <person name="Laidemitt M.R."/>
            <person name="Zhang S.M."/>
            <person name="Mutuku M."/>
            <person name="Mkoji G."/>
            <person name="Steinauer M."/>
            <person name="Loker E.S."/>
        </authorList>
    </citation>
    <scope>NUCLEOTIDE SEQUENCE</scope>
    <source>
        <strain evidence="2">KasaAsao</strain>
        <tissue evidence="2">Whole Snail</tissue>
    </source>
</reference>
<comment type="caution">
    <text evidence="2">The sequence shown here is derived from an EMBL/GenBank/DDBJ whole genome shotgun (WGS) entry which is preliminary data.</text>
</comment>
<proteinExistence type="predicted"/>
<sequence>VPKRISWPIEKKKEVIAQLEAGKTVKNLAEKHNIPSRTIYNWKSESDKKKKDDSNDGEVGQLTGAMGQLAVAEGQQEETTKDGSPCKRMMTEHKKDDSDDGAGGQLTVAEEQQEETPKTKTKVQNTEKEIFFNFVLEECDWNAVQKKMLAKRFNRDSEFWKTKAKDHFFPKKNEKKNKKK</sequence>
<protein>
    <submittedName>
        <fullName evidence="2">Uncharacterized protein</fullName>
    </submittedName>
</protein>
<dbReference type="GO" id="GO:0003677">
    <property type="term" value="F:DNA binding"/>
    <property type="evidence" value="ECO:0007669"/>
    <property type="project" value="InterPro"/>
</dbReference>
<evidence type="ECO:0000256" key="1">
    <source>
        <dbReference type="SAM" id="MobiDB-lite"/>
    </source>
</evidence>